<sequence>MAAAAAAAATRGEARQGLLADGAPPNPTAYYGKPPRGQSLEQHSCPCERYQFCGSFKFCLGEIKANGKTVVGEVQDQGELSQCVVYSYAKAVEIIERVSKVAEGTDPDLVDCIDPMDLHNKFDEKFPEVLSVDCLTRDFGLHRVLHTGLILRSEGAIKLESGKRYIASDVSTIPRDDFERICHNLAEGIPLIATYIAGERRSHLRYCQIYKAPPQFGPDGKRLEQLGHAVVLIGAGMKRGRRFFYFMSSWGEKFCPRKNKQGEIVTSGIGKLRETDLTKNVVRLSLPSETGQYGLRALITKPNRYDSICTKPPNPDDEMGTKMDELEQSVNDLKAEMGTEVPTKKVDEAKPADST</sequence>
<evidence type="ECO:0000256" key="1">
    <source>
        <dbReference type="SAM" id="MobiDB-lite"/>
    </source>
</evidence>
<feature type="region of interest" description="Disordered" evidence="1">
    <location>
        <begin position="309"/>
        <end position="355"/>
    </location>
</feature>
<evidence type="ECO:0000313" key="3">
    <source>
        <dbReference type="Proteomes" id="UP000032180"/>
    </source>
</evidence>
<evidence type="ECO:0000313" key="2">
    <source>
        <dbReference type="EnsemblPlants" id="LPERR10G00600.1"/>
    </source>
</evidence>
<evidence type="ECO:0008006" key="4">
    <source>
        <dbReference type="Google" id="ProtNLM"/>
    </source>
</evidence>
<organism evidence="2 3">
    <name type="scientific">Leersia perrieri</name>
    <dbReference type="NCBI Taxonomy" id="77586"/>
    <lineage>
        <taxon>Eukaryota</taxon>
        <taxon>Viridiplantae</taxon>
        <taxon>Streptophyta</taxon>
        <taxon>Embryophyta</taxon>
        <taxon>Tracheophyta</taxon>
        <taxon>Spermatophyta</taxon>
        <taxon>Magnoliopsida</taxon>
        <taxon>Liliopsida</taxon>
        <taxon>Poales</taxon>
        <taxon>Poaceae</taxon>
        <taxon>BOP clade</taxon>
        <taxon>Oryzoideae</taxon>
        <taxon>Oryzeae</taxon>
        <taxon>Oryzinae</taxon>
        <taxon>Leersia</taxon>
    </lineage>
</organism>
<feature type="region of interest" description="Disordered" evidence="1">
    <location>
        <begin position="16"/>
        <end position="35"/>
    </location>
</feature>
<feature type="compositionally biased region" description="Basic and acidic residues" evidence="1">
    <location>
        <begin position="333"/>
        <end position="355"/>
    </location>
</feature>
<dbReference type="Gene3D" id="3.90.70.10">
    <property type="entry name" value="Cysteine proteinases"/>
    <property type="match status" value="1"/>
</dbReference>
<dbReference type="EnsemblPlants" id="LPERR10G00600.1">
    <property type="protein sequence ID" value="LPERR10G00600.1"/>
    <property type="gene ID" value="LPERR10G00600"/>
</dbReference>
<keyword evidence="3" id="KW-1185">Reference proteome</keyword>
<dbReference type="Gramene" id="LPERR10G00600.1">
    <property type="protein sequence ID" value="LPERR10G00600.1"/>
    <property type="gene ID" value="LPERR10G00600"/>
</dbReference>
<reference evidence="2 3" key="1">
    <citation type="submission" date="2012-08" db="EMBL/GenBank/DDBJ databases">
        <title>Oryza genome evolution.</title>
        <authorList>
            <person name="Wing R.A."/>
        </authorList>
    </citation>
    <scope>NUCLEOTIDE SEQUENCE</scope>
</reference>
<proteinExistence type="predicted"/>
<dbReference type="HOGENOM" id="CLU_781588_0_0_1"/>
<dbReference type="SUPFAM" id="SSF54001">
    <property type="entry name" value="Cysteine proteinases"/>
    <property type="match status" value="1"/>
</dbReference>
<dbReference type="eggNOG" id="ENOG502R3MS">
    <property type="taxonomic scope" value="Eukaryota"/>
</dbReference>
<reference evidence="2" key="3">
    <citation type="submission" date="2015-04" db="UniProtKB">
        <authorList>
            <consortium name="EnsemblPlants"/>
        </authorList>
    </citation>
    <scope>IDENTIFICATION</scope>
</reference>
<dbReference type="Proteomes" id="UP000032180">
    <property type="component" value="Chromosome 10"/>
</dbReference>
<protein>
    <recommendedName>
        <fullName evidence="4">Peptidase C1A papain C-terminal domain-containing protein</fullName>
    </recommendedName>
</protein>
<name>A0A0D9XHD3_9ORYZ</name>
<reference evidence="3" key="2">
    <citation type="submission" date="2013-12" db="EMBL/GenBank/DDBJ databases">
        <authorList>
            <person name="Yu Y."/>
            <person name="Lee S."/>
            <person name="de Baynast K."/>
            <person name="Wissotski M."/>
            <person name="Liu L."/>
            <person name="Talag J."/>
            <person name="Goicoechea J."/>
            <person name="Angelova A."/>
            <person name="Jetty R."/>
            <person name="Kudrna D."/>
            <person name="Golser W."/>
            <person name="Rivera L."/>
            <person name="Zhang J."/>
            <person name="Wing R."/>
        </authorList>
    </citation>
    <scope>NUCLEOTIDE SEQUENCE</scope>
</reference>
<dbReference type="InterPro" id="IPR038765">
    <property type="entry name" value="Papain-like_cys_pep_sf"/>
</dbReference>
<accession>A0A0D9XHD3</accession>
<dbReference type="AlphaFoldDB" id="A0A0D9XHD3"/>